<proteinExistence type="predicted"/>
<sequence>MSGVALAIGAGVAAAGLGVSVYQGQAQKSNAKNALDAQRSAQNDAANRARSQQRSSEEAQNMANRKEPDIASIMEKASKQGVASTMLTGARGSPSAGALGKTTMLGS</sequence>
<organism evidence="2">
    <name type="scientific">uncultured Caudovirales phage</name>
    <dbReference type="NCBI Taxonomy" id="2100421"/>
    <lineage>
        <taxon>Viruses</taxon>
        <taxon>Duplodnaviria</taxon>
        <taxon>Heunggongvirae</taxon>
        <taxon>Uroviricota</taxon>
        <taxon>Caudoviricetes</taxon>
        <taxon>Peduoviridae</taxon>
        <taxon>Maltschvirus</taxon>
        <taxon>Maltschvirus maltsch</taxon>
    </lineage>
</organism>
<evidence type="ECO:0000313" key="2">
    <source>
        <dbReference type="EMBL" id="CAB4146808.1"/>
    </source>
</evidence>
<protein>
    <submittedName>
        <fullName evidence="2">Uncharacterized protein</fullName>
    </submittedName>
</protein>
<feature type="compositionally biased region" description="Polar residues" evidence="1">
    <location>
        <begin position="39"/>
        <end position="63"/>
    </location>
</feature>
<reference evidence="2" key="1">
    <citation type="submission" date="2020-04" db="EMBL/GenBank/DDBJ databases">
        <authorList>
            <person name="Chiriac C."/>
            <person name="Salcher M."/>
            <person name="Ghai R."/>
            <person name="Kavagutti S V."/>
        </authorList>
    </citation>
    <scope>NUCLEOTIDE SEQUENCE</scope>
</reference>
<dbReference type="EMBL" id="LR796472">
    <property type="protein sequence ID" value="CAB4146808.1"/>
    <property type="molecule type" value="Genomic_DNA"/>
</dbReference>
<accession>A0A6J5MJS2</accession>
<name>A0A6J5MJS2_9CAUD</name>
<feature type="region of interest" description="Disordered" evidence="1">
    <location>
        <begin position="28"/>
        <end position="107"/>
    </location>
</feature>
<evidence type="ECO:0000256" key="1">
    <source>
        <dbReference type="SAM" id="MobiDB-lite"/>
    </source>
</evidence>
<gene>
    <name evidence="2" type="ORF">UFOVP496_28</name>
</gene>